<comment type="caution">
    <text evidence="2">The sequence shown here is derived from an EMBL/GenBank/DDBJ whole genome shotgun (WGS) entry which is preliminary data.</text>
</comment>
<dbReference type="EMBL" id="AHOR02000075">
    <property type="protein sequence ID" value="EMF79799.1"/>
    <property type="molecule type" value="Genomic_DNA"/>
</dbReference>
<dbReference type="InterPro" id="IPR011459">
    <property type="entry name" value="DUF1565"/>
</dbReference>
<proteinExistence type="predicted"/>
<evidence type="ECO:0000313" key="2">
    <source>
        <dbReference type="EMBL" id="EMF79799.1"/>
    </source>
</evidence>
<evidence type="ECO:0000313" key="3">
    <source>
        <dbReference type="Proteomes" id="UP000011770"/>
    </source>
</evidence>
<name>M3G1I4_9LEPT</name>
<dbReference type="Proteomes" id="UP000011770">
    <property type="component" value="Unassembled WGS sequence"/>
</dbReference>
<dbReference type="Pfam" id="PF07602">
    <property type="entry name" value="DUF1565"/>
    <property type="match status" value="1"/>
</dbReference>
<reference evidence="2 3" key="1">
    <citation type="submission" date="2013-01" db="EMBL/GenBank/DDBJ databases">
        <authorList>
            <person name="Harkins D.M."/>
            <person name="Durkin A.S."/>
            <person name="Brinkac L.M."/>
            <person name="Haft D.H."/>
            <person name="Selengut J.D."/>
            <person name="Sanka R."/>
            <person name="DePew J."/>
            <person name="Purushe J."/>
            <person name="Tulsiani S.M."/>
            <person name="Graham G.C."/>
            <person name="Burns M.-A."/>
            <person name="Dohnt M.F."/>
            <person name="Smythe L.D."/>
            <person name="McKay D.B."/>
            <person name="Craig S.B."/>
            <person name="Vinetz J.M."/>
            <person name="Sutton G.G."/>
            <person name="Nierman W.C."/>
            <person name="Fouts D.E."/>
        </authorList>
    </citation>
    <scope>NUCLEOTIDE SEQUENCE [LARGE SCALE GENOMIC DNA]</scope>
    <source>
        <strain evidence="2 3">LT2116</strain>
    </source>
</reference>
<evidence type="ECO:0000259" key="1">
    <source>
        <dbReference type="Pfam" id="PF07602"/>
    </source>
</evidence>
<feature type="domain" description="DUF1565" evidence="1">
    <location>
        <begin position="2"/>
        <end position="88"/>
    </location>
</feature>
<sequence length="116" mass="12472">MGPPGTTPKTGVTLISGNEADSVSNHENVTFTLRNNSQISGFKITNPRSYDSQRLSVIVLLNTINSARVHQNTIEGFMGGHGILMGTNSFDAAHQGAMLFREIPSISIAPELMTSR</sequence>
<dbReference type="AlphaFoldDB" id="M3G1I4"/>
<organism evidence="2 3">
    <name type="scientific">Leptospira weilii serovar Topaz str. LT2116</name>
    <dbReference type="NCBI Taxonomy" id="1088540"/>
    <lineage>
        <taxon>Bacteria</taxon>
        <taxon>Pseudomonadati</taxon>
        <taxon>Spirochaetota</taxon>
        <taxon>Spirochaetia</taxon>
        <taxon>Leptospirales</taxon>
        <taxon>Leptospiraceae</taxon>
        <taxon>Leptospira</taxon>
    </lineage>
</organism>
<accession>M3G1I4</accession>
<protein>
    <submittedName>
        <fullName evidence="2">PF07602 domain protein</fullName>
    </submittedName>
</protein>
<gene>
    <name evidence="2" type="ORF">LEP1GSC188_1823</name>
</gene>